<evidence type="ECO:0000256" key="2">
    <source>
        <dbReference type="ARBA" id="ARBA00009190"/>
    </source>
</evidence>
<evidence type="ECO:0000313" key="8">
    <source>
        <dbReference type="Proteomes" id="UP000001683"/>
    </source>
</evidence>
<dbReference type="InterPro" id="IPR001727">
    <property type="entry name" value="GDT1-like"/>
</dbReference>
<dbReference type="Proteomes" id="UP000001683">
    <property type="component" value="Chromosome"/>
</dbReference>
<dbReference type="EMBL" id="CP001034">
    <property type="protein sequence ID" value="ACB83650.1"/>
    <property type="molecule type" value="Genomic_DNA"/>
</dbReference>
<reference evidence="7 8" key="2">
    <citation type="journal article" date="2011" name="J. Bacteriol.">
        <title>Complete genome sequence of the anaerobic, halophilic alkalithermophile Natranaerobius thermophilus JW/NM-WN-LF.</title>
        <authorList>
            <person name="Zhao B."/>
            <person name="Mesbah N.M."/>
            <person name="Dalin E."/>
            <person name="Goodwin L."/>
            <person name="Nolan M."/>
            <person name="Pitluck S."/>
            <person name="Chertkov O."/>
            <person name="Brettin T.S."/>
            <person name="Han J."/>
            <person name="Larimer F.W."/>
            <person name="Land M.L."/>
            <person name="Hauser L."/>
            <person name="Kyrpides N."/>
            <person name="Wiegel J."/>
        </authorList>
    </citation>
    <scope>NUCLEOTIDE SEQUENCE [LARGE SCALE GENOMIC DNA]</scope>
    <source>
        <strain evidence="8">ATCC BAA-1301 / DSM 18059 / JW/NM-WN-LF</strain>
    </source>
</reference>
<gene>
    <name evidence="7" type="ordered locus">Nther_0051</name>
</gene>
<protein>
    <recommendedName>
        <fullName evidence="6">GDT1 family protein</fullName>
    </recommendedName>
</protein>
<comment type="similarity">
    <text evidence="2 6">Belongs to the GDT1 family.</text>
</comment>
<dbReference type="GO" id="GO:0046873">
    <property type="term" value="F:metal ion transmembrane transporter activity"/>
    <property type="evidence" value="ECO:0007669"/>
    <property type="project" value="InterPro"/>
</dbReference>
<evidence type="ECO:0000256" key="5">
    <source>
        <dbReference type="ARBA" id="ARBA00023136"/>
    </source>
</evidence>
<dbReference type="Pfam" id="PF01169">
    <property type="entry name" value="GDT1"/>
    <property type="match status" value="1"/>
</dbReference>
<dbReference type="OrthoDB" id="9801356at2"/>
<evidence type="ECO:0000256" key="4">
    <source>
        <dbReference type="ARBA" id="ARBA00022989"/>
    </source>
</evidence>
<reference evidence="7 8" key="1">
    <citation type="submission" date="2008-04" db="EMBL/GenBank/DDBJ databases">
        <title>Complete sequence of chromosome of Natranaerobius thermophilus JW/NM-WN-LF.</title>
        <authorList>
            <consortium name="US DOE Joint Genome Institute"/>
            <person name="Copeland A."/>
            <person name="Lucas S."/>
            <person name="Lapidus A."/>
            <person name="Glavina del Rio T."/>
            <person name="Dalin E."/>
            <person name="Tice H."/>
            <person name="Bruce D."/>
            <person name="Goodwin L."/>
            <person name="Pitluck S."/>
            <person name="Chertkov O."/>
            <person name="Brettin T."/>
            <person name="Detter J.C."/>
            <person name="Han C."/>
            <person name="Kuske C.R."/>
            <person name="Schmutz J."/>
            <person name="Larimer F."/>
            <person name="Land M."/>
            <person name="Hauser L."/>
            <person name="Kyrpides N."/>
            <person name="Lykidis A."/>
            <person name="Mesbah N.M."/>
            <person name="Wiegel J."/>
        </authorList>
    </citation>
    <scope>NUCLEOTIDE SEQUENCE [LARGE SCALE GENOMIC DNA]</scope>
    <source>
        <strain evidence="8">ATCC BAA-1301 / DSM 18059 / JW/NM-WN-LF</strain>
    </source>
</reference>
<feature type="transmembrane region" description="Helical" evidence="6">
    <location>
        <begin position="68"/>
        <end position="87"/>
    </location>
</feature>
<name>B2A3M4_NATTJ</name>
<sequence length="90" mass="9457">MLESFFLTFLLVFLAELGDKTQLATMLLATQKKAPVGVFLGASCALILSSLLGVTLGTVLTKFLPPNILKIGSGVAFVAIGIFLIFGPNN</sequence>
<dbReference type="STRING" id="457570.Nther_0051"/>
<dbReference type="HOGENOM" id="CLU_140894_3_1_9"/>
<dbReference type="GO" id="GO:0016020">
    <property type="term" value="C:membrane"/>
    <property type="evidence" value="ECO:0007669"/>
    <property type="project" value="UniProtKB-SubCell"/>
</dbReference>
<evidence type="ECO:0000256" key="1">
    <source>
        <dbReference type="ARBA" id="ARBA00004141"/>
    </source>
</evidence>
<accession>B2A3M4</accession>
<dbReference type="RefSeq" id="WP_012446541.1">
    <property type="nucleotide sequence ID" value="NC_010718.1"/>
</dbReference>
<dbReference type="PANTHER" id="PTHR12608:SF1">
    <property type="entry name" value="TRANSMEMBRANE PROTEIN 165"/>
    <property type="match status" value="1"/>
</dbReference>
<keyword evidence="8" id="KW-1185">Reference proteome</keyword>
<evidence type="ECO:0000256" key="3">
    <source>
        <dbReference type="ARBA" id="ARBA00022692"/>
    </source>
</evidence>
<dbReference type="InParanoid" id="B2A3M4"/>
<feature type="transmembrane region" description="Helical" evidence="6">
    <location>
        <begin position="34"/>
        <end position="56"/>
    </location>
</feature>
<dbReference type="AlphaFoldDB" id="B2A3M4"/>
<keyword evidence="3 6" id="KW-0812">Transmembrane</keyword>
<comment type="subcellular location">
    <subcellularLocation>
        <location evidence="1 6">Membrane</location>
        <topology evidence="1 6">Multi-pass membrane protein</topology>
    </subcellularLocation>
</comment>
<dbReference type="PANTHER" id="PTHR12608">
    <property type="entry name" value="TRANSMEMBRANE PROTEIN HTP-1 RELATED"/>
    <property type="match status" value="1"/>
</dbReference>
<keyword evidence="4 6" id="KW-1133">Transmembrane helix</keyword>
<dbReference type="KEGG" id="nth:Nther_0051"/>
<organism evidence="7 8">
    <name type="scientific">Natranaerobius thermophilus (strain ATCC BAA-1301 / DSM 18059 / JW/NM-WN-LF)</name>
    <dbReference type="NCBI Taxonomy" id="457570"/>
    <lineage>
        <taxon>Bacteria</taxon>
        <taxon>Bacillati</taxon>
        <taxon>Bacillota</taxon>
        <taxon>Clostridia</taxon>
        <taxon>Natranaerobiales</taxon>
        <taxon>Natranaerobiaceae</taxon>
        <taxon>Natranaerobius</taxon>
    </lineage>
</organism>
<comment type="caution">
    <text evidence="6">Lacks conserved residue(s) required for the propagation of feature annotation.</text>
</comment>
<evidence type="ECO:0000313" key="7">
    <source>
        <dbReference type="EMBL" id="ACB83650.1"/>
    </source>
</evidence>
<dbReference type="eggNOG" id="COG2119">
    <property type="taxonomic scope" value="Bacteria"/>
</dbReference>
<evidence type="ECO:0000256" key="6">
    <source>
        <dbReference type="RuleBase" id="RU365102"/>
    </source>
</evidence>
<keyword evidence="5 6" id="KW-0472">Membrane</keyword>
<proteinExistence type="inferred from homology"/>